<evidence type="ECO:0000256" key="7">
    <source>
        <dbReference type="ARBA" id="ARBA00023242"/>
    </source>
</evidence>
<evidence type="ECO:0000256" key="6">
    <source>
        <dbReference type="ARBA" id="ARBA00023187"/>
    </source>
</evidence>
<feature type="domain" description="Pre-mRNA processing factor 4 (PRP4)-like" evidence="9">
    <location>
        <begin position="26"/>
        <end position="73"/>
    </location>
</feature>
<proteinExistence type="inferred from homology"/>
<dbReference type="Pfam" id="PF08799">
    <property type="entry name" value="PRP4"/>
    <property type="match status" value="1"/>
</dbReference>
<comment type="similarity">
    <text evidence="2">Belongs to the PRP18 family.</text>
</comment>
<dbReference type="Proteomes" id="UP001235939">
    <property type="component" value="Chromosome 15"/>
</dbReference>
<evidence type="ECO:0000256" key="2">
    <source>
        <dbReference type="ARBA" id="ARBA00008137"/>
    </source>
</evidence>
<dbReference type="SUPFAM" id="SSF47938">
    <property type="entry name" value="Functional domain of the splicing factor Prp18"/>
    <property type="match status" value="1"/>
</dbReference>
<dbReference type="EMBL" id="CP092877">
    <property type="protein sequence ID" value="UYV77402.1"/>
    <property type="molecule type" value="Genomic_DNA"/>
</dbReference>
<dbReference type="Pfam" id="PF02840">
    <property type="entry name" value="Prp18"/>
    <property type="match status" value="1"/>
</dbReference>
<reference evidence="10 11" key="1">
    <citation type="submission" date="2022-01" db="EMBL/GenBank/DDBJ databases">
        <title>A chromosomal length assembly of Cordylochernes scorpioides.</title>
        <authorList>
            <person name="Zeh D."/>
            <person name="Zeh J."/>
        </authorList>
    </citation>
    <scope>NUCLEOTIDE SEQUENCE [LARGE SCALE GENOMIC DNA]</scope>
    <source>
        <strain evidence="10">IN4F17</strain>
        <tissue evidence="10">Whole Body</tissue>
    </source>
</reference>
<dbReference type="SUPFAM" id="SSF158230">
    <property type="entry name" value="PRP4-like"/>
    <property type="match status" value="1"/>
</dbReference>
<evidence type="ECO:0000313" key="11">
    <source>
        <dbReference type="Proteomes" id="UP001235939"/>
    </source>
</evidence>
<keyword evidence="11" id="KW-1185">Reference proteome</keyword>
<keyword evidence="4" id="KW-0507">mRNA processing</keyword>
<dbReference type="InterPro" id="IPR014906">
    <property type="entry name" value="PRP4-like"/>
</dbReference>
<evidence type="ECO:0000256" key="3">
    <source>
        <dbReference type="ARBA" id="ARBA00018242"/>
    </source>
</evidence>
<dbReference type="InterPro" id="IPR039979">
    <property type="entry name" value="PRPF18"/>
</dbReference>
<dbReference type="InterPro" id="IPR004098">
    <property type="entry name" value="Prp18"/>
</dbReference>
<keyword evidence="7" id="KW-0539">Nucleus</keyword>
<evidence type="ECO:0000256" key="5">
    <source>
        <dbReference type="ARBA" id="ARBA00022728"/>
    </source>
</evidence>
<protein>
    <recommendedName>
        <fullName evidence="3">Pre-mRNA-splicing factor 18</fullName>
    </recommendedName>
    <alternativeName>
        <fullName evidence="8">PRP18 homolog</fullName>
    </alternativeName>
</protein>
<comment type="subcellular location">
    <subcellularLocation>
        <location evidence="1">Nucleus</location>
    </subcellularLocation>
</comment>
<dbReference type="InterPro" id="IPR036285">
    <property type="entry name" value="PRP4-like_sf"/>
</dbReference>
<gene>
    <name evidence="10" type="ORF">LAZ67_15000876</name>
</gene>
<dbReference type="Gene3D" id="4.10.280.110">
    <property type="entry name" value="Pre-mRNA processing factor 4 domain"/>
    <property type="match status" value="1"/>
</dbReference>
<evidence type="ECO:0000256" key="4">
    <source>
        <dbReference type="ARBA" id="ARBA00022664"/>
    </source>
</evidence>
<dbReference type="SMART" id="SM00500">
    <property type="entry name" value="SFM"/>
    <property type="match status" value="1"/>
</dbReference>
<accession>A0ABY6LAY9</accession>
<keyword evidence="6" id="KW-0508">mRNA splicing</keyword>
<evidence type="ECO:0000313" key="10">
    <source>
        <dbReference type="EMBL" id="UYV77402.1"/>
    </source>
</evidence>
<sequence length="278" mass="31867">MLQWPPILAKVQPHQRVQVTKRGYGTFVVKRLRDRNEPIRLFGETDLGAFKRLRHLELLEPEIDRGFRNDFQEALEQADQRYLDELLRPQPTGNKDDPTEVAVEDQDLTMDHIHELARGLGRSSKAHDANVILTFLKFILKLWGEHLNSRSEEEKGSVHGRIASATYTQTKSYIRPLFKKLRNNTVPDDILEHLVEIVTHMLSRNYVKANDAYLQMAIGNAPWPIGVTMVGIHARTGREKIFSKNIAPGVGVQALKRLMTQCQRIFPTDPSRSVEYNA</sequence>
<name>A0ABY6LAY9_9ARAC</name>
<organism evidence="10 11">
    <name type="scientific">Cordylochernes scorpioides</name>
    <dbReference type="NCBI Taxonomy" id="51811"/>
    <lineage>
        <taxon>Eukaryota</taxon>
        <taxon>Metazoa</taxon>
        <taxon>Ecdysozoa</taxon>
        <taxon>Arthropoda</taxon>
        <taxon>Chelicerata</taxon>
        <taxon>Arachnida</taxon>
        <taxon>Pseudoscorpiones</taxon>
        <taxon>Cheliferoidea</taxon>
        <taxon>Chernetidae</taxon>
        <taxon>Cordylochernes</taxon>
    </lineage>
</organism>
<dbReference type="Gene3D" id="1.20.940.10">
    <property type="entry name" value="Functional domain of the splicing factor Prp18"/>
    <property type="match status" value="1"/>
</dbReference>
<evidence type="ECO:0000256" key="1">
    <source>
        <dbReference type="ARBA" id="ARBA00004123"/>
    </source>
</evidence>
<evidence type="ECO:0000259" key="9">
    <source>
        <dbReference type="SMART" id="SM00500"/>
    </source>
</evidence>
<dbReference type="PANTHER" id="PTHR13007">
    <property type="entry name" value="PRE-MRNA SPLICING FACTOR-RELATED"/>
    <property type="match status" value="1"/>
</dbReference>
<dbReference type="PANTHER" id="PTHR13007:SF19">
    <property type="entry name" value="PRE-MRNA-SPLICING FACTOR 18"/>
    <property type="match status" value="1"/>
</dbReference>
<keyword evidence="5" id="KW-0747">Spliceosome</keyword>
<evidence type="ECO:0000256" key="8">
    <source>
        <dbReference type="ARBA" id="ARBA00031388"/>
    </source>
</evidence>